<comment type="subcellular location">
    <subcellularLocation>
        <location evidence="1">Membrane</location>
        <topology evidence="1">Multi-pass membrane protein</topology>
    </subcellularLocation>
</comment>
<feature type="transmembrane region" description="Helical" evidence="3">
    <location>
        <begin position="264"/>
        <end position="287"/>
    </location>
</feature>
<dbReference type="Proteomes" id="UP001432027">
    <property type="component" value="Unassembled WGS sequence"/>
</dbReference>
<keyword evidence="6" id="KW-1185">Reference proteome</keyword>
<dbReference type="GO" id="GO:0005230">
    <property type="term" value="F:extracellular ligand-gated monoatomic ion channel activity"/>
    <property type="evidence" value="ECO:0007669"/>
    <property type="project" value="InterPro"/>
</dbReference>
<gene>
    <name evidence="5" type="ORF">PENTCL1PPCAC_28460</name>
</gene>
<dbReference type="GO" id="GO:0004888">
    <property type="term" value="F:transmembrane signaling receptor activity"/>
    <property type="evidence" value="ECO:0007669"/>
    <property type="project" value="InterPro"/>
</dbReference>
<reference evidence="5" key="1">
    <citation type="submission" date="2023-10" db="EMBL/GenBank/DDBJ databases">
        <title>Genome assembly of Pristionchus species.</title>
        <authorList>
            <person name="Yoshida K."/>
            <person name="Sommer R.J."/>
        </authorList>
    </citation>
    <scope>NUCLEOTIDE SEQUENCE</scope>
    <source>
        <strain evidence="5">RS0144</strain>
    </source>
</reference>
<feature type="non-terminal residue" evidence="5">
    <location>
        <position position="1"/>
    </location>
</feature>
<comment type="caution">
    <text evidence="5">The sequence shown here is derived from an EMBL/GenBank/DDBJ whole genome shotgun (WGS) entry which is preliminary data.</text>
</comment>
<evidence type="ECO:0000313" key="5">
    <source>
        <dbReference type="EMBL" id="GMT06286.1"/>
    </source>
</evidence>
<dbReference type="AlphaFoldDB" id="A0AAV5UH10"/>
<evidence type="ECO:0000313" key="6">
    <source>
        <dbReference type="Proteomes" id="UP001432027"/>
    </source>
</evidence>
<dbReference type="InterPro" id="IPR036734">
    <property type="entry name" value="Neur_chan_lig-bd_sf"/>
</dbReference>
<dbReference type="EMBL" id="BTSX01000006">
    <property type="protein sequence ID" value="GMT06286.1"/>
    <property type="molecule type" value="Genomic_DNA"/>
</dbReference>
<evidence type="ECO:0000256" key="1">
    <source>
        <dbReference type="ARBA" id="ARBA00004141"/>
    </source>
</evidence>
<dbReference type="InterPro" id="IPR006201">
    <property type="entry name" value="Neur_channel"/>
</dbReference>
<accession>A0AAV5UH10</accession>
<evidence type="ECO:0000259" key="4">
    <source>
        <dbReference type="Pfam" id="PF02931"/>
    </source>
</evidence>
<dbReference type="InterPro" id="IPR018000">
    <property type="entry name" value="Neurotransmitter_ion_chnl_CS"/>
</dbReference>
<evidence type="ECO:0000256" key="3">
    <source>
        <dbReference type="SAM" id="Phobius"/>
    </source>
</evidence>
<dbReference type="Gene3D" id="2.70.170.10">
    <property type="entry name" value="Neurotransmitter-gated ion-channel ligand-binding domain"/>
    <property type="match status" value="1"/>
</dbReference>
<feature type="transmembrane region" description="Helical" evidence="3">
    <location>
        <begin position="229"/>
        <end position="252"/>
    </location>
</feature>
<proteinExistence type="predicted"/>
<keyword evidence="2 3" id="KW-0472">Membrane</keyword>
<evidence type="ECO:0000256" key="2">
    <source>
        <dbReference type="ARBA" id="ARBA00023136"/>
    </source>
</evidence>
<dbReference type="CDD" id="cd18989">
    <property type="entry name" value="LGIC_ECD_cation"/>
    <property type="match status" value="1"/>
</dbReference>
<dbReference type="SUPFAM" id="SSF63712">
    <property type="entry name" value="Nicotinic receptor ligand binding domain-like"/>
    <property type="match status" value="1"/>
</dbReference>
<dbReference type="PROSITE" id="PS00236">
    <property type="entry name" value="NEUROTR_ION_CHANNEL"/>
    <property type="match status" value="1"/>
</dbReference>
<keyword evidence="3" id="KW-1133">Transmembrane helix</keyword>
<feature type="non-terminal residue" evidence="5">
    <location>
        <position position="290"/>
    </location>
</feature>
<protein>
    <recommendedName>
        <fullName evidence="4">Neurotransmitter-gated ion-channel ligand-binding domain-containing protein</fullName>
    </recommendedName>
</protein>
<name>A0AAV5UH10_9BILA</name>
<sequence length="290" mass="33611">YCRNNRPVLKPESTVDVDLHLHVTHVAFNQREQTMTVHGHMYMSWFDELLHWDPKDYDGATVTNVKKWQVWMPDVRVSNSINGIYSVHDISRNSHITVNTWSRDGKTYDMAKVETYPTFSMKVGCLMDFSEYPYDEHVCAVRIFTPKKMRQVKLNVYRNLAPTMFLSWTNETIEKQKSTSGDFTIYKTSNNISYYRFGEKDNGAPITGNGVAKTWSIYNMFVFYKRHSASYFVTIALPLLSSTTISLLTLLIKDIQFATILNVVTFIIHTLFISEFINVCPVSVYMVPRA</sequence>
<dbReference type="PANTHER" id="PTHR18945">
    <property type="entry name" value="NEUROTRANSMITTER GATED ION CHANNEL"/>
    <property type="match status" value="1"/>
</dbReference>
<feature type="domain" description="Neurotransmitter-gated ion-channel ligand-binding" evidence="4">
    <location>
        <begin position="1"/>
        <end position="180"/>
    </location>
</feature>
<dbReference type="InterPro" id="IPR006202">
    <property type="entry name" value="Neur_chan_lig-bd"/>
</dbReference>
<dbReference type="Pfam" id="PF02931">
    <property type="entry name" value="Neur_chan_LBD"/>
    <property type="match status" value="1"/>
</dbReference>
<keyword evidence="3" id="KW-0812">Transmembrane</keyword>
<dbReference type="GO" id="GO:0016020">
    <property type="term" value="C:membrane"/>
    <property type="evidence" value="ECO:0007669"/>
    <property type="project" value="UniProtKB-SubCell"/>
</dbReference>
<organism evidence="5 6">
    <name type="scientific">Pristionchus entomophagus</name>
    <dbReference type="NCBI Taxonomy" id="358040"/>
    <lineage>
        <taxon>Eukaryota</taxon>
        <taxon>Metazoa</taxon>
        <taxon>Ecdysozoa</taxon>
        <taxon>Nematoda</taxon>
        <taxon>Chromadorea</taxon>
        <taxon>Rhabditida</taxon>
        <taxon>Rhabditina</taxon>
        <taxon>Diplogasteromorpha</taxon>
        <taxon>Diplogasteroidea</taxon>
        <taxon>Neodiplogasteridae</taxon>
        <taxon>Pristionchus</taxon>
    </lineage>
</organism>